<feature type="region of interest" description="Disordered" evidence="5">
    <location>
        <begin position="600"/>
        <end position="621"/>
    </location>
</feature>
<dbReference type="GO" id="GO:0007051">
    <property type="term" value="P:spindle organization"/>
    <property type="evidence" value="ECO:0007669"/>
    <property type="project" value="TreeGrafter"/>
</dbReference>
<reference evidence="6" key="1">
    <citation type="journal article" date="2021" name="Proc. Natl. Acad. Sci. U.S.A.">
        <title>Three genomes in the algal genus Volvox reveal the fate of a haploid sex-determining region after a transition to homothallism.</title>
        <authorList>
            <person name="Yamamoto K."/>
            <person name="Hamaji T."/>
            <person name="Kawai-Toyooka H."/>
            <person name="Matsuzaki R."/>
            <person name="Takahashi F."/>
            <person name="Nishimura Y."/>
            <person name="Kawachi M."/>
            <person name="Noguchi H."/>
            <person name="Minakuchi Y."/>
            <person name="Umen J.G."/>
            <person name="Toyoda A."/>
            <person name="Nozaki H."/>
        </authorList>
    </citation>
    <scope>NUCLEOTIDE SEQUENCE</scope>
    <source>
        <strain evidence="6">NIES-3785</strain>
    </source>
</reference>
<dbReference type="PANTHER" id="PTHR22706">
    <property type="entry name" value="ASSEMBLY FACTOR FOR SPINDLE MICROTUBULES"/>
    <property type="match status" value="1"/>
</dbReference>
<dbReference type="PROSITE" id="PS50096">
    <property type="entry name" value="IQ"/>
    <property type="match status" value="3"/>
</dbReference>
<keyword evidence="4" id="KW-0112">Calmodulin-binding</keyword>
<evidence type="ECO:0000256" key="1">
    <source>
        <dbReference type="ARBA" id="ARBA00004496"/>
    </source>
</evidence>
<proteinExistence type="predicted"/>
<dbReference type="Pfam" id="PF00612">
    <property type="entry name" value="IQ"/>
    <property type="match status" value="3"/>
</dbReference>
<comment type="subcellular location">
    <subcellularLocation>
        <location evidence="1">Cytoplasm</location>
    </subcellularLocation>
</comment>
<organism evidence="6 7">
    <name type="scientific">Volvox reticuliferus</name>
    <dbReference type="NCBI Taxonomy" id="1737510"/>
    <lineage>
        <taxon>Eukaryota</taxon>
        <taxon>Viridiplantae</taxon>
        <taxon>Chlorophyta</taxon>
        <taxon>core chlorophytes</taxon>
        <taxon>Chlorophyceae</taxon>
        <taxon>CS clade</taxon>
        <taxon>Chlamydomonadales</taxon>
        <taxon>Volvocaceae</taxon>
        <taxon>Volvox</taxon>
    </lineage>
</organism>
<dbReference type="Gene3D" id="1.20.5.190">
    <property type="match status" value="1"/>
</dbReference>
<dbReference type="GO" id="GO:0000278">
    <property type="term" value="P:mitotic cell cycle"/>
    <property type="evidence" value="ECO:0007669"/>
    <property type="project" value="TreeGrafter"/>
</dbReference>
<dbReference type="GO" id="GO:0000922">
    <property type="term" value="C:spindle pole"/>
    <property type="evidence" value="ECO:0007669"/>
    <property type="project" value="TreeGrafter"/>
</dbReference>
<evidence type="ECO:0000256" key="2">
    <source>
        <dbReference type="ARBA" id="ARBA00022490"/>
    </source>
</evidence>
<feature type="region of interest" description="Disordered" evidence="5">
    <location>
        <begin position="111"/>
        <end position="141"/>
    </location>
</feature>
<dbReference type="InterPro" id="IPR051185">
    <property type="entry name" value="ASPM"/>
</dbReference>
<dbReference type="PANTHER" id="PTHR22706:SF1">
    <property type="entry name" value="ASSEMBLY FACTOR FOR SPINDLE MICROTUBULES"/>
    <property type="match status" value="1"/>
</dbReference>
<evidence type="ECO:0000313" key="7">
    <source>
        <dbReference type="Proteomes" id="UP000722791"/>
    </source>
</evidence>
<dbReference type="AlphaFoldDB" id="A0A8J4FZK7"/>
<gene>
    <name evidence="6" type="ORF">Vretimale_2740</name>
</gene>
<keyword evidence="2" id="KW-0963">Cytoplasm</keyword>
<sequence length="831" mass="89557">MMEPPQKVQERLSLHELIRVGVGRQEDLRLLQNVAMQAACLPAASVAQLLREAALREEWRSGREATLLGSLRSFGDLLRLRPGAGLSVDDGRLLSEQMMALTEMLQQQQQRKLNRAAASGLKQRAAGAPPRSPAIPGRAPGTALRPAGCAVGASSAAGVPLQPYLMHLRPKSLPQQAPQPQQLLAAMYPHVTGSTQALQLPRPSATPASLMRSVSAGADVAANNDFDGGSPDTLVKQHQRRRHQGSSVVPSSTAAAAAIYVATPAAGGNCTAMIGSQTQSRLRPGSAPDGLAGEPGRAARPRGIDAAATASATAAAAAAAAVNSIGVVIGGSPSGNGAQRSSGFRNLLRLQQLLLQGLREHAQDDGEGGALEALKCNVAEGQAFFAECLADALQAAGLPPDTVILAAPAAVAVTRVQAVTSSTTRWAPAIAWDKMIRLGQLGLTRSDVSRLDGIRRQLAARLIQRQVRKWLRRRWHEQRLRAARARADAMQRKLRDRAALVIQAWVRGHLARRLVARLAAEAAREAAARSHLKAAREVAATRIQRVWRAHRRAVHYAAALTKSEELRRQQQRRQRLMLFHDGAGAVKEDQGPLAAVSVNEAGKEEGQRQSRGQAQSEGAGTGPFLSIERAVVVIQSHLRGWLVRRSSALWWARASHSLRERRAAVRAWRQHQNFMAVSYGMQAQLLGALVREAQVAEALRADRRRQQAEMRAAFNDWLLQQQRVALSQPLPRGWVPHPHPNDPGRMCFLNTRTGELHALHPVVADLAHHAREQHFAAVEALQQRFAGVPLYLAQLHEATAAQAAIALRAIAIMYQNAVVPAPLPAGSATRA</sequence>
<evidence type="ECO:0000313" key="6">
    <source>
        <dbReference type="EMBL" id="GIL97030.1"/>
    </source>
</evidence>
<dbReference type="GO" id="GO:0051295">
    <property type="term" value="P:establishment of meiotic spindle localization"/>
    <property type="evidence" value="ECO:0007669"/>
    <property type="project" value="TreeGrafter"/>
</dbReference>
<feature type="region of interest" description="Disordered" evidence="5">
    <location>
        <begin position="278"/>
        <end position="299"/>
    </location>
</feature>
<dbReference type="EMBL" id="BNCQ01000004">
    <property type="protein sequence ID" value="GIL97030.1"/>
    <property type="molecule type" value="Genomic_DNA"/>
</dbReference>
<dbReference type="InterPro" id="IPR000048">
    <property type="entry name" value="IQ_motif_EF-hand-BS"/>
</dbReference>
<evidence type="ECO:0000256" key="4">
    <source>
        <dbReference type="ARBA" id="ARBA00022860"/>
    </source>
</evidence>
<dbReference type="GO" id="GO:0005516">
    <property type="term" value="F:calmodulin binding"/>
    <property type="evidence" value="ECO:0007669"/>
    <property type="project" value="UniProtKB-KW"/>
</dbReference>
<dbReference type="Proteomes" id="UP000722791">
    <property type="component" value="Unassembled WGS sequence"/>
</dbReference>
<protein>
    <submittedName>
        <fullName evidence="6">Uncharacterized protein</fullName>
    </submittedName>
</protein>
<dbReference type="SMART" id="SM00015">
    <property type="entry name" value="IQ"/>
    <property type="match status" value="3"/>
</dbReference>
<accession>A0A8J4FZK7</accession>
<name>A0A8J4FZK7_9CHLO</name>
<evidence type="ECO:0000256" key="3">
    <source>
        <dbReference type="ARBA" id="ARBA00022737"/>
    </source>
</evidence>
<comment type="caution">
    <text evidence="6">The sequence shown here is derived from an EMBL/GenBank/DDBJ whole genome shotgun (WGS) entry which is preliminary data.</text>
</comment>
<evidence type="ECO:0000256" key="5">
    <source>
        <dbReference type="SAM" id="MobiDB-lite"/>
    </source>
</evidence>
<dbReference type="OrthoDB" id="543685at2759"/>
<dbReference type="GO" id="GO:0005737">
    <property type="term" value="C:cytoplasm"/>
    <property type="evidence" value="ECO:0007669"/>
    <property type="project" value="UniProtKB-SubCell"/>
</dbReference>
<keyword evidence="3" id="KW-0677">Repeat</keyword>
<feature type="region of interest" description="Disordered" evidence="5">
    <location>
        <begin position="221"/>
        <end position="249"/>
    </location>
</feature>
<feature type="compositionally biased region" description="Polar residues" evidence="5">
    <location>
        <begin position="609"/>
        <end position="618"/>
    </location>
</feature>